<evidence type="ECO:0000313" key="8">
    <source>
        <dbReference type="Proteomes" id="UP000510682"/>
    </source>
</evidence>
<dbReference type="InterPro" id="IPR037069">
    <property type="entry name" value="AcylCoA_DH/ox_N_sf"/>
</dbReference>
<dbReference type="GO" id="GO:0003995">
    <property type="term" value="F:acyl-CoA dehydrogenase activity"/>
    <property type="evidence" value="ECO:0007669"/>
    <property type="project" value="TreeGrafter"/>
</dbReference>
<dbReference type="InterPro" id="IPR009100">
    <property type="entry name" value="AcylCoA_DH/oxidase_NM_dom_sf"/>
</dbReference>
<evidence type="ECO:0000313" key="7">
    <source>
        <dbReference type="EMBL" id="QLL07583.1"/>
    </source>
</evidence>
<dbReference type="RefSeq" id="WP_180916156.1">
    <property type="nucleotide sequence ID" value="NZ_CP059165.1"/>
</dbReference>
<organism evidence="7 8">
    <name type="scientific">Mycobacterium vicinigordonae</name>
    <dbReference type="NCBI Taxonomy" id="1719132"/>
    <lineage>
        <taxon>Bacteria</taxon>
        <taxon>Bacillati</taxon>
        <taxon>Actinomycetota</taxon>
        <taxon>Actinomycetes</taxon>
        <taxon>Mycobacteriales</taxon>
        <taxon>Mycobacteriaceae</taxon>
        <taxon>Mycobacterium</taxon>
    </lineage>
</organism>
<gene>
    <name evidence="7" type="ORF">H0P51_00685</name>
</gene>
<dbReference type="Gene3D" id="1.10.540.10">
    <property type="entry name" value="Acyl-CoA dehydrogenase/oxidase, N-terminal domain"/>
    <property type="match status" value="1"/>
</dbReference>
<dbReference type="SUPFAM" id="SSF47203">
    <property type="entry name" value="Acyl-CoA dehydrogenase C-terminal domain-like"/>
    <property type="match status" value="1"/>
</dbReference>
<comment type="similarity">
    <text evidence="2">Belongs to the acyl-CoA dehydrogenase family.</text>
</comment>
<reference evidence="7 8" key="2">
    <citation type="submission" date="2020-07" db="EMBL/GenBank/DDBJ databases">
        <authorList>
            <person name="Yu X."/>
        </authorList>
    </citation>
    <scope>NUCLEOTIDE SEQUENCE [LARGE SCALE GENOMIC DNA]</scope>
    <source>
        <strain evidence="8">24</strain>
    </source>
</reference>
<dbReference type="PANTHER" id="PTHR43884">
    <property type="entry name" value="ACYL-COA DEHYDROGENASE"/>
    <property type="match status" value="1"/>
</dbReference>
<evidence type="ECO:0000256" key="4">
    <source>
        <dbReference type="ARBA" id="ARBA00022827"/>
    </source>
</evidence>
<reference evidence="8" key="1">
    <citation type="submission" date="2020-07" db="EMBL/GenBank/DDBJ databases">
        <title>Description of Mycobacterium gordonae subsp. intergordonae subsp.nov. and Mycobacterium gordonae subsp. gordonae subsp. nov.</title>
        <authorList>
            <person name="Yu X."/>
        </authorList>
    </citation>
    <scope>NUCLEOTIDE SEQUENCE [LARGE SCALE GENOMIC DNA]</scope>
    <source>
        <strain evidence="8">24</strain>
    </source>
</reference>
<evidence type="ECO:0000256" key="1">
    <source>
        <dbReference type="ARBA" id="ARBA00001974"/>
    </source>
</evidence>
<comment type="cofactor">
    <cofactor evidence="1">
        <name>FAD</name>
        <dbReference type="ChEBI" id="CHEBI:57692"/>
    </cofactor>
</comment>
<keyword evidence="4" id="KW-0274">FAD</keyword>
<dbReference type="Pfam" id="PF02771">
    <property type="entry name" value="Acyl-CoA_dh_N"/>
    <property type="match status" value="1"/>
</dbReference>
<sequence length="353" mass="38015">MSPIRSIYSDDHEVFRDSAARFINAEVAPWLTDWHRDNSLQRTVFAAAGAHGFLGVAVPERFGGGDAEDYGFLAVLLEETVNAGATGLALLWALHSGVVIPFLLEHTPATDQRRWAPGLASGEVIGIPTAGFRTASLPGGQLADLLVLSTNDVVTLVPASYPGVRIAPFGPTVMGKDASAANVDMELADLTGCSRITAAADALHRDIDLWLAVIALASARRALELALDYVGSRRIFGRPLAEFENTQFRLAELTAEQITAASYVDHCLIARAARTLTPQEAATARHVAVEVSDRTADQSLQLHGGYGYMREYPISQTFADARFIRVVGQLYSDPRRVLAAELFGNTDEPRTAS</sequence>
<keyword evidence="8" id="KW-1185">Reference proteome</keyword>
<evidence type="ECO:0000256" key="2">
    <source>
        <dbReference type="ARBA" id="ARBA00009347"/>
    </source>
</evidence>
<protein>
    <submittedName>
        <fullName evidence="7">Acyl-CoA dehydrogenase family protein</fullName>
    </submittedName>
</protein>
<evidence type="ECO:0000259" key="6">
    <source>
        <dbReference type="Pfam" id="PF02771"/>
    </source>
</evidence>
<feature type="domain" description="Acyl-CoA dehydrogenase/oxidase N-terminal" evidence="6">
    <location>
        <begin position="9"/>
        <end position="123"/>
    </location>
</feature>
<proteinExistence type="inferred from homology"/>
<dbReference type="Proteomes" id="UP000510682">
    <property type="component" value="Chromosome"/>
</dbReference>
<dbReference type="KEGG" id="mgor:H0P51_00685"/>
<dbReference type="Gene3D" id="1.20.140.10">
    <property type="entry name" value="Butyryl-CoA Dehydrogenase, subunit A, domain 3"/>
    <property type="match status" value="1"/>
</dbReference>
<name>A0A7D6E5Y0_9MYCO</name>
<feature type="domain" description="Acyl-CoA dehydrogenase/oxidase C-terminal" evidence="5">
    <location>
        <begin position="211"/>
        <end position="327"/>
    </location>
</feature>
<dbReference type="PANTHER" id="PTHR43884:SF40">
    <property type="entry name" value="ACYL-COA DEHYDROGENASE"/>
    <property type="match status" value="1"/>
</dbReference>
<dbReference type="InterPro" id="IPR036250">
    <property type="entry name" value="AcylCo_DH-like_C"/>
</dbReference>
<dbReference type="SUPFAM" id="SSF56645">
    <property type="entry name" value="Acyl-CoA dehydrogenase NM domain-like"/>
    <property type="match status" value="1"/>
</dbReference>
<keyword evidence="3" id="KW-0285">Flavoprotein</keyword>
<accession>A0A7D6E5Y0</accession>
<dbReference type="EMBL" id="CP059165">
    <property type="protein sequence ID" value="QLL07583.1"/>
    <property type="molecule type" value="Genomic_DNA"/>
</dbReference>
<dbReference type="AlphaFoldDB" id="A0A7D6E5Y0"/>
<evidence type="ECO:0000259" key="5">
    <source>
        <dbReference type="Pfam" id="PF00441"/>
    </source>
</evidence>
<reference evidence="8" key="3">
    <citation type="submission" date="2023-07" db="EMBL/GenBank/DDBJ databases">
        <title>Description of Mycobacterium gordonae subsp. intergordonae subsp.nov. and Mycobacterium gordonae subsp. gordonae subsp. nov.</title>
        <authorList>
            <person name="Huang H."/>
        </authorList>
    </citation>
    <scope>NUCLEOTIDE SEQUENCE [LARGE SCALE GENOMIC DNA]</scope>
    <source>
        <strain evidence="8">24</strain>
    </source>
</reference>
<dbReference type="InterPro" id="IPR013786">
    <property type="entry name" value="AcylCoA_DH/ox_N"/>
</dbReference>
<dbReference type="GO" id="GO:0050660">
    <property type="term" value="F:flavin adenine dinucleotide binding"/>
    <property type="evidence" value="ECO:0007669"/>
    <property type="project" value="InterPro"/>
</dbReference>
<evidence type="ECO:0000256" key="3">
    <source>
        <dbReference type="ARBA" id="ARBA00022630"/>
    </source>
</evidence>
<dbReference type="InterPro" id="IPR009075">
    <property type="entry name" value="AcylCo_DH/oxidase_C"/>
</dbReference>
<dbReference type="Pfam" id="PF00441">
    <property type="entry name" value="Acyl-CoA_dh_1"/>
    <property type="match status" value="1"/>
</dbReference>